<sequence length="57" mass="6710">MEELTFLNSCQRKKLQEAYELIESVYKQLTYDHAEHAITGTALDALKRAIDYQKNFE</sequence>
<evidence type="ECO:0000313" key="2">
    <source>
        <dbReference type="Proteomes" id="UP000789423"/>
    </source>
</evidence>
<dbReference type="EMBL" id="CAKJTI010000006">
    <property type="protein sequence ID" value="CAG9612418.1"/>
    <property type="molecule type" value="Genomic_DNA"/>
</dbReference>
<dbReference type="RefSeq" id="WP_230574605.1">
    <property type="nucleotide sequence ID" value="NZ_CAKJTI010000006.1"/>
</dbReference>
<organism evidence="1 2">
    <name type="scientific">Bacillus rhizoplanae</name>
    <dbReference type="NCBI Taxonomy" id="2880966"/>
    <lineage>
        <taxon>Bacteria</taxon>
        <taxon>Bacillati</taxon>
        <taxon>Bacillota</taxon>
        <taxon>Bacilli</taxon>
        <taxon>Bacillales</taxon>
        <taxon>Bacillaceae</taxon>
        <taxon>Bacillus</taxon>
    </lineage>
</organism>
<protein>
    <submittedName>
        <fullName evidence="1">Uncharacterized protein</fullName>
    </submittedName>
</protein>
<reference evidence="1 2" key="1">
    <citation type="submission" date="2021-10" db="EMBL/GenBank/DDBJ databases">
        <authorList>
            <person name="Criscuolo A."/>
        </authorList>
    </citation>
    <scope>NUCLEOTIDE SEQUENCE [LARGE SCALE GENOMIC DNA]</scope>
    <source>
        <strain evidence="2">CIP 111899</strain>
    </source>
</reference>
<dbReference type="Proteomes" id="UP000789423">
    <property type="component" value="Unassembled WGS sequence"/>
</dbReference>
<accession>A0ABM8Y9I1</accession>
<proteinExistence type="predicted"/>
<name>A0ABM8Y9I1_9BACI</name>
<gene>
    <name evidence="1" type="ORF">BACCIP111899_01594</name>
</gene>
<keyword evidence="2" id="KW-1185">Reference proteome</keyword>
<comment type="caution">
    <text evidence="1">The sequence shown here is derived from an EMBL/GenBank/DDBJ whole genome shotgun (WGS) entry which is preliminary data.</text>
</comment>
<evidence type="ECO:0000313" key="1">
    <source>
        <dbReference type="EMBL" id="CAG9612418.1"/>
    </source>
</evidence>